<dbReference type="InterPro" id="IPR019327">
    <property type="entry name" value="WKF"/>
</dbReference>
<dbReference type="Pfam" id="PF10180">
    <property type="entry name" value="WKF"/>
    <property type="match status" value="1"/>
</dbReference>
<gene>
    <name evidence="3" type="ORF">D9615_000161</name>
</gene>
<protein>
    <recommendedName>
        <fullName evidence="2">WKF domain-containing protein</fullName>
    </recommendedName>
</protein>
<evidence type="ECO:0000259" key="2">
    <source>
        <dbReference type="Pfam" id="PF10180"/>
    </source>
</evidence>
<feature type="domain" description="WKF" evidence="2">
    <location>
        <begin position="148"/>
        <end position="192"/>
    </location>
</feature>
<feature type="region of interest" description="Disordered" evidence="1">
    <location>
        <begin position="1"/>
        <end position="129"/>
    </location>
</feature>
<sequence length="246" mass="26915">MSLSDTVPPTPDLPRKSKTKKSRKDKESSPNSPTDIKAGTKKPKKSSRISASDAKEEDAAEPVAKREKMRRKRKREAASDNEGEDADAEDASKKAKKRSKSSGSGDTTSDVSAKKRKNKTGFLDPTEDASLSDQSQKCLVYAFFQFHRPSKWKFNKARQNWLVPERYLPLALGYLAKVQGGVRENLLQSCHAALEPSKVVESPAESAAPIDPTPTESIPLTDAETVKKARAMVLVDLLGSSEVKSS</sequence>
<reference evidence="3 4" key="1">
    <citation type="journal article" date="2020" name="ISME J.">
        <title>Uncovering the hidden diversity of litter-decomposition mechanisms in mushroom-forming fungi.</title>
        <authorList>
            <person name="Floudas D."/>
            <person name="Bentzer J."/>
            <person name="Ahren D."/>
            <person name="Johansson T."/>
            <person name="Persson P."/>
            <person name="Tunlid A."/>
        </authorList>
    </citation>
    <scope>NUCLEOTIDE SEQUENCE [LARGE SCALE GENOMIC DNA]</scope>
    <source>
        <strain evidence="3 4">CBS 661.87</strain>
    </source>
</reference>
<proteinExistence type="predicted"/>
<name>A0A8H5MB07_9AGAR</name>
<organism evidence="3 4">
    <name type="scientific">Tricholomella constricta</name>
    <dbReference type="NCBI Taxonomy" id="117010"/>
    <lineage>
        <taxon>Eukaryota</taxon>
        <taxon>Fungi</taxon>
        <taxon>Dikarya</taxon>
        <taxon>Basidiomycota</taxon>
        <taxon>Agaricomycotina</taxon>
        <taxon>Agaricomycetes</taxon>
        <taxon>Agaricomycetidae</taxon>
        <taxon>Agaricales</taxon>
        <taxon>Tricholomatineae</taxon>
        <taxon>Lyophyllaceae</taxon>
        <taxon>Tricholomella</taxon>
    </lineage>
</organism>
<dbReference type="EMBL" id="JAACJP010000001">
    <property type="protein sequence ID" value="KAF5387860.1"/>
    <property type="molecule type" value="Genomic_DNA"/>
</dbReference>
<comment type="caution">
    <text evidence="3">The sequence shown here is derived from an EMBL/GenBank/DDBJ whole genome shotgun (WGS) entry which is preliminary data.</text>
</comment>
<accession>A0A8H5MB07</accession>
<keyword evidence="4" id="KW-1185">Reference proteome</keyword>
<dbReference type="Proteomes" id="UP000565441">
    <property type="component" value="Unassembled WGS sequence"/>
</dbReference>
<feature type="compositionally biased region" description="Acidic residues" evidence="1">
    <location>
        <begin position="79"/>
        <end position="89"/>
    </location>
</feature>
<dbReference type="OrthoDB" id="10261563at2759"/>
<evidence type="ECO:0000256" key="1">
    <source>
        <dbReference type="SAM" id="MobiDB-lite"/>
    </source>
</evidence>
<evidence type="ECO:0000313" key="4">
    <source>
        <dbReference type="Proteomes" id="UP000565441"/>
    </source>
</evidence>
<dbReference type="AlphaFoldDB" id="A0A8H5MB07"/>
<evidence type="ECO:0000313" key="3">
    <source>
        <dbReference type="EMBL" id="KAF5387860.1"/>
    </source>
</evidence>
<dbReference type="PANTHER" id="PTHR22306:SF2">
    <property type="entry name" value="CHROMOSOME 7 OPEN READING FRAME 50"/>
    <property type="match status" value="1"/>
</dbReference>
<dbReference type="PANTHER" id="PTHR22306">
    <property type="entry name" value="CHROMOSOME 7 OPEN READING FRAME 50"/>
    <property type="match status" value="1"/>
</dbReference>